<dbReference type="InterPro" id="IPR001764">
    <property type="entry name" value="Glyco_hydro_3_N"/>
</dbReference>
<dbReference type="Proteomes" id="UP000266183">
    <property type="component" value="Chromosome"/>
</dbReference>
<evidence type="ECO:0000313" key="10">
    <source>
        <dbReference type="EMBL" id="AYB29102.1"/>
    </source>
</evidence>
<dbReference type="InterPro" id="IPR002772">
    <property type="entry name" value="Glyco_hydro_3_C"/>
</dbReference>
<feature type="signal peptide" evidence="7">
    <location>
        <begin position="1"/>
        <end position="18"/>
    </location>
</feature>
<evidence type="ECO:0000259" key="9">
    <source>
        <dbReference type="Pfam" id="PF01915"/>
    </source>
</evidence>
<dbReference type="InterPro" id="IPR017853">
    <property type="entry name" value="GH"/>
</dbReference>
<dbReference type="PANTHER" id="PTHR30620:SF16">
    <property type="entry name" value="LYSOSOMAL BETA GLUCOSIDASE"/>
    <property type="match status" value="1"/>
</dbReference>
<dbReference type="EC" id="3.2.1.21" evidence="3"/>
<feature type="domain" description="Glycoside hydrolase family 3 N-terminal" evidence="8">
    <location>
        <begin position="131"/>
        <end position="402"/>
    </location>
</feature>
<feature type="domain" description="Glycoside hydrolase family 3 C-terminal" evidence="9">
    <location>
        <begin position="517"/>
        <end position="757"/>
    </location>
</feature>
<dbReference type="GO" id="GO:0008422">
    <property type="term" value="F:beta-glucosidase activity"/>
    <property type="evidence" value="ECO:0007669"/>
    <property type="project" value="UniProtKB-EC"/>
</dbReference>
<dbReference type="RefSeq" id="WP_119752425.1">
    <property type="nucleotide sequence ID" value="NZ_CP032382.1"/>
</dbReference>
<comment type="catalytic activity">
    <reaction evidence="1">
        <text>Hydrolysis of terminal, non-reducing beta-D-glucosyl residues with release of beta-D-glucose.</text>
        <dbReference type="EC" id="3.2.1.21"/>
    </reaction>
</comment>
<evidence type="ECO:0000259" key="8">
    <source>
        <dbReference type="Pfam" id="PF00933"/>
    </source>
</evidence>
<dbReference type="SUPFAM" id="SSF51445">
    <property type="entry name" value="(Trans)glycosidases"/>
    <property type="match status" value="1"/>
</dbReference>
<dbReference type="InterPro" id="IPR036962">
    <property type="entry name" value="Glyco_hydro_3_N_sf"/>
</dbReference>
<dbReference type="PANTHER" id="PTHR30620">
    <property type="entry name" value="PERIPLASMIC BETA-GLUCOSIDASE-RELATED"/>
    <property type="match status" value="1"/>
</dbReference>
<dbReference type="EMBL" id="CP032382">
    <property type="protein sequence ID" value="AYB29102.1"/>
    <property type="molecule type" value="Genomic_DNA"/>
</dbReference>
<dbReference type="Pfam" id="PF00933">
    <property type="entry name" value="Glyco_hydro_3"/>
    <property type="match status" value="1"/>
</dbReference>
<sequence length="777" mass="84885">MKRLLILPALLWALVSVGQTWTEKKNDGFSLVTNPKGQTLGYALNSGVKLLTVDGLAFKDLNKNNVLDKYEDWRLPADVRAKDLAAKMSVEQIAGLMLYSGHQSIPAQSSGFRAGTYNGKPLAESGLLSSDITDQQKTFLTTDNLRHILITSVESPEVAARWNNNVQSFVEGMGLGIPANTSSDPRHGAVANTEYNLGSGGKISMWPISLGLAATFDPALVQKFGSIAAKEYRALGIATALSPQIDLGTEPRWNRINGTFGEDPTLSADMARAYVDGFQTSSGSAEIKDGWGYQSVNAMVKHWPGGGPEEGGRDGHFAYGKFAVYPGKNFETHLVPFVKGAFNLSGKTKMASAVMPYYTISYDQDHVNHENVGNGFSKYLITDLLRKKYNYDGVVCTDWLITGDEGKTPDIFAGKSWGVESLTVAQRHYKVIMAGVDQFGGNNAVGPVLEAYQMGVKEHGEPFMRKRFEESAVRLLKNIFNVGLFENPYLDPQLSKSVVGSPEYMTAGYEAQLKSLILLKNKGHVLPLKKNTAVYIPKRTVPAGRDWFGNVTPEKIEYPVSMDMAKKYFTVIDDPAKADVAIVFVKSPEGGVGYNKADRENGGNGYVPISLQYGPYTSTASREKSIAAGDPVIDPTITNRSYKGKASTATNITDLKSILDTKTAMNNKPVIVVVDGNKPMVFQEFEPQVDGIVYGFGVMNQAILDLLTGAAEPSGLLPVQMPLNMETVEQQQEDVPHDMKVHVDSEGNAYDFAYGLNWKGVIDDKRTAHYKKKTLKP</sequence>
<evidence type="ECO:0000256" key="1">
    <source>
        <dbReference type="ARBA" id="ARBA00000448"/>
    </source>
</evidence>
<dbReference type="Gene3D" id="3.20.20.300">
    <property type="entry name" value="Glycoside hydrolase, family 3, N-terminal domain"/>
    <property type="match status" value="1"/>
</dbReference>
<keyword evidence="11" id="KW-1185">Reference proteome</keyword>
<evidence type="ECO:0000256" key="2">
    <source>
        <dbReference type="ARBA" id="ARBA00005336"/>
    </source>
</evidence>
<evidence type="ECO:0000256" key="5">
    <source>
        <dbReference type="ARBA" id="ARBA00022801"/>
    </source>
</evidence>
<dbReference type="Gene3D" id="3.40.50.1700">
    <property type="entry name" value="Glycoside hydrolase family 3 C-terminal domain"/>
    <property type="match status" value="1"/>
</dbReference>
<evidence type="ECO:0000256" key="6">
    <source>
        <dbReference type="ARBA" id="ARBA00023295"/>
    </source>
</evidence>
<evidence type="ECO:0000256" key="7">
    <source>
        <dbReference type="SAM" id="SignalP"/>
    </source>
</evidence>
<keyword evidence="5 10" id="KW-0378">Hydrolase</keyword>
<dbReference type="OrthoDB" id="9805821at2"/>
<dbReference type="SUPFAM" id="SSF52279">
    <property type="entry name" value="Beta-D-glucan exohydrolase, C-terminal domain"/>
    <property type="match status" value="1"/>
</dbReference>
<organism evidence="10 11">
    <name type="scientific">Chryseolinea soli</name>
    <dbReference type="NCBI Taxonomy" id="2321403"/>
    <lineage>
        <taxon>Bacteria</taxon>
        <taxon>Pseudomonadati</taxon>
        <taxon>Bacteroidota</taxon>
        <taxon>Cytophagia</taxon>
        <taxon>Cytophagales</taxon>
        <taxon>Fulvivirgaceae</taxon>
        <taxon>Chryseolinea</taxon>
    </lineage>
</organism>
<protein>
    <recommendedName>
        <fullName evidence="3">beta-glucosidase</fullName>
        <ecNumber evidence="3">3.2.1.21</ecNumber>
    </recommendedName>
</protein>
<proteinExistence type="inferred from homology"/>
<dbReference type="InterPro" id="IPR036881">
    <property type="entry name" value="Glyco_hydro_3_C_sf"/>
</dbReference>
<reference evidence="11" key="1">
    <citation type="submission" date="2018-09" db="EMBL/GenBank/DDBJ databases">
        <title>Chryseolinea sp. KIS68-18 isolated from soil.</title>
        <authorList>
            <person name="Weon H.-Y."/>
            <person name="Kwon S.-W."/>
            <person name="Lee S.A."/>
        </authorList>
    </citation>
    <scope>NUCLEOTIDE SEQUENCE [LARGE SCALE GENOMIC DNA]</scope>
    <source>
        <strain evidence="11">KIS68-18</strain>
    </source>
</reference>
<feature type="chain" id="PRO_5017440052" description="beta-glucosidase" evidence="7">
    <location>
        <begin position="19"/>
        <end position="777"/>
    </location>
</feature>
<dbReference type="GO" id="GO:0009251">
    <property type="term" value="P:glucan catabolic process"/>
    <property type="evidence" value="ECO:0007669"/>
    <property type="project" value="TreeGrafter"/>
</dbReference>
<dbReference type="AlphaFoldDB" id="A0A385SDZ8"/>
<comment type="similarity">
    <text evidence="2">Belongs to the glycosyl hydrolase 3 family.</text>
</comment>
<keyword evidence="4 7" id="KW-0732">Signal</keyword>
<keyword evidence="6" id="KW-0326">Glycosidase</keyword>
<dbReference type="KEGG" id="chk:D4L85_00230"/>
<evidence type="ECO:0000256" key="4">
    <source>
        <dbReference type="ARBA" id="ARBA00022729"/>
    </source>
</evidence>
<dbReference type="InterPro" id="IPR051915">
    <property type="entry name" value="Cellulose_Degrad_GH3"/>
</dbReference>
<accession>A0A385SDZ8</accession>
<dbReference type="PRINTS" id="PR00133">
    <property type="entry name" value="GLHYDRLASE3"/>
</dbReference>
<evidence type="ECO:0000256" key="3">
    <source>
        <dbReference type="ARBA" id="ARBA00012744"/>
    </source>
</evidence>
<name>A0A385SDZ8_9BACT</name>
<evidence type="ECO:0000313" key="11">
    <source>
        <dbReference type="Proteomes" id="UP000266183"/>
    </source>
</evidence>
<gene>
    <name evidence="10" type="ORF">D4L85_00230</name>
</gene>
<dbReference type="Pfam" id="PF01915">
    <property type="entry name" value="Glyco_hydro_3_C"/>
    <property type="match status" value="1"/>
</dbReference>